<dbReference type="EMBL" id="LR796551">
    <property type="protein sequence ID" value="CAB4151077.1"/>
    <property type="molecule type" value="Genomic_DNA"/>
</dbReference>
<sequence length="113" mass="12249">MATKVYDELEIELEDGSVLNLKPLPIKGLRKFMEVVAKIGQDDLQTETAAMDIFLEAAVVCLKSLDPKKYADSTVEDIEDILTVPTMMKILEIAGGLKSADPNLLGAALNGEI</sequence>
<evidence type="ECO:0000313" key="3">
    <source>
        <dbReference type="EMBL" id="CAB4174144.1"/>
    </source>
</evidence>
<protein>
    <submittedName>
        <fullName evidence="6">Uncharacterized protein</fullName>
    </submittedName>
</protein>
<dbReference type="EMBL" id="LR797455">
    <property type="protein sequence ID" value="CAB4217808.1"/>
    <property type="molecule type" value="Genomic_DNA"/>
</dbReference>
<evidence type="ECO:0000313" key="4">
    <source>
        <dbReference type="EMBL" id="CAB4179778.1"/>
    </source>
</evidence>
<proteinExistence type="predicted"/>
<name>A0A6J5R5J6_9CAUD</name>
<organism evidence="6">
    <name type="scientific">uncultured Caudovirales phage</name>
    <dbReference type="NCBI Taxonomy" id="2100421"/>
    <lineage>
        <taxon>Viruses</taxon>
        <taxon>Duplodnaviria</taxon>
        <taxon>Heunggongvirae</taxon>
        <taxon>Uroviricota</taxon>
        <taxon>Caudoviricetes</taxon>
        <taxon>Peduoviridae</taxon>
        <taxon>Maltschvirus</taxon>
        <taxon>Maltschvirus maltsch</taxon>
    </lineage>
</organism>
<reference evidence="6" key="1">
    <citation type="submission" date="2020-05" db="EMBL/GenBank/DDBJ databases">
        <authorList>
            <person name="Chiriac C."/>
            <person name="Salcher M."/>
            <person name="Ghai R."/>
            <person name="Kavagutti S V."/>
        </authorList>
    </citation>
    <scope>NUCLEOTIDE SEQUENCE</scope>
</reference>
<dbReference type="EMBL" id="LR797131">
    <property type="protein sequence ID" value="CAB4188998.1"/>
    <property type="molecule type" value="Genomic_DNA"/>
</dbReference>
<gene>
    <name evidence="4" type="ORF">UFOVP1032_93</name>
    <name evidence="5" type="ORF">UFOVP1125_9</name>
    <name evidence="6" type="ORF">UFOVP1173_107</name>
    <name evidence="7" type="ORF">UFOVP1241_25</name>
    <name evidence="8" type="ORF">UFOVP1491_93</name>
    <name evidence="9" type="ORF">UFOVP1579_93</name>
    <name evidence="1" type="ORF">UFOVP485_28</name>
    <name evidence="2" type="ORF">UFOVP575_132</name>
    <name evidence="3" type="ORF">UFOVP963_28</name>
</gene>
<dbReference type="EMBL" id="LR796457">
    <property type="protein sequence ID" value="CAB4145691.1"/>
    <property type="molecule type" value="Genomic_DNA"/>
</dbReference>
<evidence type="ECO:0000313" key="5">
    <source>
        <dbReference type="EMBL" id="CAB4185263.1"/>
    </source>
</evidence>
<evidence type="ECO:0000313" key="1">
    <source>
        <dbReference type="EMBL" id="CAB4145691.1"/>
    </source>
</evidence>
<evidence type="ECO:0000313" key="7">
    <source>
        <dbReference type="EMBL" id="CAB4192408.1"/>
    </source>
</evidence>
<dbReference type="EMBL" id="LR796915">
    <property type="protein sequence ID" value="CAB4174144.1"/>
    <property type="molecule type" value="Genomic_DNA"/>
</dbReference>
<dbReference type="EMBL" id="LR796983">
    <property type="protein sequence ID" value="CAB4179778.1"/>
    <property type="molecule type" value="Genomic_DNA"/>
</dbReference>
<evidence type="ECO:0000313" key="8">
    <source>
        <dbReference type="EMBL" id="CAB4217808.1"/>
    </source>
</evidence>
<dbReference type="EMBL" id="LR797080">
    <property type="protein sequence ID" value="CAB4185263.1"/>
    <property type="molecule type" value="Genomic_DNA"/>
</dbReference>
<evidence type="ECO:0000313" key="6">
    <source>
        <dbReference type="EMBL" id="CAB4188998.1"/>
    </source>
</evidence>
<evidence type="ECO:0000313" key="2">
    <source>
        <dbReference type="EMBL" id="CAB4151077.1"/>
    </source>
</evidence>
<dbReference type="EMBL" id="LR797188">
    <property type="protein sequence ID" value="CAB4192408.1"/>
    <property type="molecule type" value="Genomic_DNA"/>
</dbReference>
<evidence type="ECO:0000313" key="9">
    <source>
        <dbReference type="EMBL" id="CAB5231485.1"/>
    </source>
</evidence>
<dbReference type="EMBL" id="LR798431">
    <property type="protein sequence ID" value="CAB5231485.1"/>
    <property type="molecule type" value="Genomic_DNA"/>
</dbReference>
<accession>A0A6J5R5J6</accession>